<dbReference type="EMBL" id="JAGIYQ010000007">
    <property type="protein sequence ID" value="MBP0725822.1"/>
    <property type="molecule type" value="Genomic_DNA"/>
</dbReference>
<dbReference type="InterPro" id="IPR036390">
    <property type="entry name" value="WH_DNA-bd_sf"/>
</dbReference>
<dbReference type="InterPro" id="IPR011991">
    <property type="entry name" value="ArsR-like_HTH"/>
</dbReference>
<evidence type="ECO:0000256" key="1">
    <source>
        <dbReference type="ARBA" id="ARBA00023015"/>
    </source>
</evidence>
<dbReference type="RefSeq" id="WP_209405792.1">
    <property type="nucleotide sequence ID" value="NZ_JAGIYQ010000007.1"/>
</dbReference>
<feature type="domain" description="HTH marR-type" evidence="4">
    <location>
        <begin position="1"/>
        <end position="138"/>
    </location>
</feature>
<dbReference type="PANTHER" id="PTHR42756">
    <property type="entry name" value="TRANSCRIPTIONAL REGULATOR, MARR"/>
    <property type="match status" value="1"/>
</dbReference>
<dbReference type="SMART" id="SM00347">
    <property type="entry name" value="HTH_MARR"/>
    <property type="match status" value="1"/>
</dbReference>
<evidence type="ECO:0000313" key="6">
    <source>
        <dbReference type="Proteomes" id="UP000682134"/>
    </source>
</evidence>
<keyword evidence="6" id="KW-1185">Reference proteome</keyword>
<evidence type="ECO:0000259" key="4">
    <source>
        <dbReference type="PROSITE" id="PS50995"/>
    </source>
</evidence>
<dbReference type="InterPro" id="IPR036388">
    <property type="entry name" value="WH-like_DNA-bd_sf"/>
</dbReference>
<dbReference type="AlphaFoldDB" id="A0A940SH54"/>
<dbReference type="GO" id="GO:0003677">
    <property type="term" value="F:DNA binding"/>
    <property type="evidence" value="ECO:0007669"/>
    <property type="project" value="UniProtKB-KW"/>
</dbReference>
<dbReference type="Gene3D" id="1.10.10.10">
    <property type="entry name" value="Winged helix-like DNA-binding domain superfamily/Winged helix DNA-binding domain"/>
    <property type="match status" value="1"/>
</dbReference>
<gene>
    <name evidence="5" type="ORF">J5Y03_11635</name>
</gene>
<dbReference type="InterPro" id="IPR000835">
    <property type="entry name" value="HTH_MarR-typ"/>
</dbReference>
<dbReference type="SUPFAM" id="SSF46785">
    <property type="entry name" value="Winged helix' DNA-binding domain"/>
    <property type="match status" value="1"/>
</dbReference>
<proteinExistence type="predicted"/>
<evidence type="ECO:0000256" key="3">
    <source>
        <dbReference type="ARBA" id="ARBA00023163"/>
    </source>
</evidence>
<accession>A0A940SH54</accession>
<dbReference type="Proteomes" id="UP000682134">
    <property type="component" value="Unassembled WGS sequence"/>
</dbReference>
<keyword evidence="1" id="KW-0805">Transcription regulation</keyword>
<dbReference type="GO" id="GO:0003700">
    <property type="term" value="F:DNA-binding transcription factor activity"/>
    <property type="evidence" value="ECO:0007669"/>
    <property type="project" value="InterPro"/>
</dbReference>
<keyword evidence="2" id="KW-0238">DNA-binding</keyword>
<dbReference type="Pfam" id="PF01047">
    <property type="entry name" value="MarR"/>
    <property type="match status" value="1"/>
</dbReference>
<organism evidence="5 6">
    <name type="scientific">Gottfriedia endophytica</name>
    <dbReference type="NCBI Taxonomy" id="2820819"/>
    <lineage>
        <taxon>Bacteria</taxon>
        <taxon>Bacillati</taxon>
        <taxon>Bacillota</taxon>
        <taxon>Bacilli</taxon>
        <taxon>Bacillales</taxon>
        <taxon>Bacillaceae</taxon>
        <taxon>Gottfriedia</taxon>
    </lineage>
</organism>
<evidence type="ECO:0000256" key="2">
    <source>
        <dbReference type="ARBA" id="ARBA00023125"/>
    </source>
</evidence>
<comment type="caution">
    <text evidence="5">The sequence shown here is derived from an EMBL/GenBank/DDBJ whole genome shotgun (WGS) entry which is preliminary data.</text>
</comment>
<evidence type="ECO:0000313" key="5">
    <source>
        <dbReference type="EMBL" id="MBP0725822.1"/>
    </source>
</evidence>
<reference evidence="5" key="1">
    <citation type="submission" date="2021-04" db="EMBL/GenBank/DDBJ databases">
        <title>Genome seq and assembly of Bacillus sp.</title>
        <authorList>
            <person name="Chhetri G."/>
        </authorList>
    </citation>
    <scope>NUCLEOTIDE SEQUENCE</scope>
    <source>
        <strain evidence="5">RG28</strain>
    </source>
</reference>
<dbReference type="PANTHER" id="PTHR42756:SF1">
    <property type="entry name" value="TRANSCRIPTIONAL REPRESSOR OF EMRAB OPERON"/>
    <property type="match status" value="1"/>
</dbReference>
<name>A0A940SH54_9BACI</name>
<protein>
    <submittedName>
        <fullName evidence="5">MarR family transcriptional regulator</fullName>
    </submittedName>
</protein>
<sequence>MIKNNAAVMFSKIRNKVNNKIVLELEKHNVCGIVPSHGDILWSLYQKNGLPIKTIAEKINKTQPTVTVLVNKLEKLGYVKKIKDEKDSRVTLIFLTEKGAQLESIYIEVSDQINEIIYGGLTNDQKEQLELYLEKIYSRF</sequence>
<dbReference type="PRINTS" id="PR00598">
    <property type="entry name" value="HTHMARR"/>
</dbReference>
<keyword evidence="3" id="KW-0804">Transcription</keyword>
<dbReference type="CDD" id="cd00090">
    <property type="entry name" value="HTH_ARSR"/>
    <property type="match status" value="1"/>
</dbReference>
<dbReference type="PROSITE" id="PS50995">
    <property type="entry name" value="HTH_MARR_2"/>
    <property type="match status" value="1"/>
</dbReference>